<dbReference type="OrthoDB" id="5957327at2759"/>
<keyword evidence="3" id="KW-1185">Reference proteome</keyword>
<dbReference type="InterPro" id="IPR020588">
    <property type="entry name" value="RecA_ATP-bd"/>
</dbReference>
<reference evidence="2" key="2">
    <citation type="submission" date="2021-02" db="EMBL/GenBank/DDBJ databases">
        <authorList>
            <person name="Kimball J.A."/>
            <person name="Haas M.W."/>
            <person name="Macchietto M."/>
            <person name="Kono T."/>
            <person name="Duquette J."/>
            <person name="Shao M."/>
        </authorList>
    </citation>
    <scope>NUCLEOTIDE SEQUENCE</scope>
    <source>
        <tissue evidence="2">Fresh leaf tissue</tissue>
    </source>
</reference>
<evidence type="ECO:0000313" key="3">
    <source>
        <dbReference type="Proteomes" id="UP000729402"/>
    </source>
</evidence>
<dbReference type="Pfam" id="PF08423">
    <property type="entry name" value="Rad51"/>
    <property type="match status" value="1"/>
</dbReference>
<dbReference type="GO" id="GO:0000724">
    <property type="term" value="P:double-strand break repair via homologous recombination"/>
    <property type="evidence" value="ECO:0007669"/>
    <property type="project" value="InterPro"/>
</dbReference>
<accession>A0A8J5W7K1</accession>
<dbReference type="EMBL" id="JAAALK010000082">
    <property type="protein sequence ID" value="KAG8084513.1"/>
    <property type="molecule type" value="Genomic_DNA"/>
</dbReference>
<dbReference type="PANTHER" id="PTHR46456">
    <property type="entry name" value="DNA REPAIR PROTEIN RAD51 HOMOLOG 2"/>
    <property type="match status" value="1"/>
</dbReference>
<feature type="domain" description="RecA family profile 1" evidence="1">
    <location>
        <begin position="1"/>
        <end position="42"/>
    </location>
</feature>
<dbReference type="GO" id="GO:0003697">
    <property type="term" value="F:single-stranded DNA binding"/>
    <property type="evidence" value="ECO:0007669"/>
    <property type="project" value="TreeGrafter"/>
</dbReference>
<sequence>MVSEEIEKSTTGLRQHPLRWALSFLKSIAEFSRIPVVVTNQVRSQSNDDGYHYSFEVEKKGDSNSAEKFESHLVAALGIQFAHAVTIRLVLEAHSGHRFIKVAKSPMSPAVAFPFTVESSGIILLSDEGIDVPGPEITSIRCQGENVLAR</sequence>
<gene>
    <name evidence="2" type="ORF">GUJ93_ZPchr0010g9109</name>
</gene>
<protein>
    <recommendedName>
        <fullName evidence="1">RecA family profile 1 domain-containing protein</fullName>
    </recommendedName>
</protein>
<dbReference type="GO" id="GO:0003690">
    <property type="term" value="F:double-stranded DNA binding"/>
    <property type="evidence" value="ECO:0007669"/>
    <property type="project" value="TreeGrafter"/>
</dbReference>
<organism evidence="2 3">
    <name type="scientific">Zizania palustris</name>
    <name type="common">Northern wild rice</name>
    <dbReference type="NCBI Taxonomy" id="103762"/>
    <lineage>
        <taxon>Eukaryota</taxon>
        <taxon>Viridiplantae</taxon>
        <taxon>Streptophyta</taxon>
        <taxon>Embryophyta</taxon>
        <taxon>Tracheophyta</taxon>
        <taxon>Spermatophyta</taxon>
        <taxon>Magnoliopsida</taxon>
        <taxon>Liliopsida</taxon>
        <taxon>Poales</taxon>
        <taxon>Poaceae</taxon>
        <taxon>BOP clade</taxon>
        <taxon>Oryzoideae</taxon>
        <taxon>Oryzeae</taxon>
        <taxon>Zizaniinae</taxon>
        <taxon>Zizania</taxon>
    </lineage>
</organism>
<dbReference type="AlphaFoldDB" id="A0A8J5W7K1"/>
<dbReference type="GO" id="GO:0005524">
    <property type="term" value="F:ATP binding"/>
    <property type="evidence" value="ECO:0007669"/>
    <property type="project" value="InterPro"/>
</dbReference>
<dbReference type="GO" id="GO:0033063">
    <property type="term" value="C:Rad51B-Rad51C-Rad51D-XRCC2 complex"/>
    <property type="evidence" value="ECO:0007669"/>
    <property type="project" value="InterPro"/>
</dbReference>
<comment type="caution">
    <text evidence="2">The sequence shown here is derived from an EMBL/GenBank/DDBJ whole genome shotgun (WGS) entry which is preliminary data.</text>
</comment>
<dbReference type="PANTHER" id="PTHR46456:SF1">
    <property type="entry name" value="DNA REPAIR PROTEIN RAD51 HOMOLOG 2"/>
    <property type="match status" value="1"/>
</dbReference>
<dbReference type="Proteomes" id="UP000729402">
    <property type="component" value="Unassembled WGS sequence"/>
</dbReference>
<reference evidence="2" key="1">
    <citation type="journal article" date="2021" name="bioRxiv">
        <title>Whole Genome Assembly and Annotation of Northern Wild Rice, Zizania palustris L., Supports a Whole Genome Duplication in the Zizania Genus.</title>
        <authorList>
            <person name="Haas M."/>
            <person name="Kono T."/>
            <person name="Macchietto M."/>
            <person name="Millas R."/>
            <person name="McGilp L."/>
            <person name="Shao M."/>
            <person name="Duquette J."/>
            <person name="Hirsch C.N."/>
            <person name="Kimball J."/>
        </authorList>
    </citation>
    <scope>NUCLEOTIDE SEQUENCE</scope>
    <source>
        <tissue evidence="2">Fresh leaf tissue</tissue>
    </source>
</reference>
<dbReference type="GO" id="GO:0000400">
    <property type="term" value="F:four-way junction DNA binding"/>
    <property type="evidence" value="ECO:0007669"/>
    <property type="project" value="TreeGrafter"/>
</dbReference>
<evidence type="ECO:0000259" key="1">
    <source>
        <dbReference type="PROSITE" id="PS50162"/>
    </source>
</evidence>
<dbReference type="InterPro" id="IPR013632">
    <property type="entry name" value="Rad51_C"/>
</dbReference>
<name>A0A8J5W7K1_ZIZPA</name>
<evidence type="ECO:0000313" key="2">
    <source>
        <dbReference type="EMBL" id="KAG8084513.1"/>
    </source>
</evidence>
<dbReference type="PROSITE" id="PS50162">
    <property type="entry name" value="RECA_2"/>
    <property type="match status" value="1"/>
</dbReference>
<dbReference type="GO" id="GO:0140664">
    <property type="term" value="F:ATP-dependent DNA damage sensor activity"/>
    <property type="evidence" value="ECO:0007669"/>
    <property type="project" value="InterPro"/>
</dbReference>
<dbReference type="GO" id="GO:0005657">
    <property type="term" value="C:replication fork"/>
    <property type="evidence" value="ECO:0007669"/>
    <property type="project" value="TreeGrafter"/>
</dbReference>
<dbReference type="InterPro" id="IPR030548">
    <property type="entry name" value="RAD51B"/>
</dbReference>
<proteinExistence type="predicted"/>